<keyword evidence="7" id="KW-1185">Reference proteome</keyword>
<evidence type="ECO:0000256" key="1">
    <source>
        <dbReference type="ARBA" id="ARBA00009437"/>
    </source>
</evidence>
<comment type="similarity">
    <text evidence="1">Belongs to the LysR transcriptional regulatory family.</text>
</comment>
<dbReference type="Proteomes" id="UP000546324">
    <property type="component" value="Unassembled WGS sequence"/>
</dbReference>
<keyword evidence="4" id="KW-0804">Transcription</keyword>
<organism evidence="6 7">
    <name type="scientific">Actinomadura coerulea</name>
    <dbReference type="NCBI Taxonomy" id="46159"/>
    <lineage>
        <taxon>Bacteria</taxon>
        <taxon>Bacillati</taxon>
        <taxon>Actinomycetota</taxon>
        <taxon>Actinomycetes</taxon>
        <taxon>Streptosporangiales</taxon>
        <taxon>Thermomonosporaceae</taxon>
        <taxon>Actinomadura</taxon>
    </lineage>
</organism>
<accession>A0A7X0FVQ3</accession>
<dbReference type="Pfam" id="PF03466">
    <property type="entry name" value="LysR_substrate"/>
    <property type="match status" value="1"/>
</dbReference>
<dbReference type="GO" id="GO:0032993">
    <property type="term" value="C:protein-DNA complex"/>
    <property type="evidence" value="ECO:0007669"/>
    <property type="project" value="TreeGrafter"/>
</dbReference>
<dbReference type="GO" id="GO:0003700">
    <property type="term" value="F:DNA-binding transcription factor activity"/>
    <property type="evidence" value="ECO:0007669"/>
    <property type="project" value="InterPro"/>
</dbReference>
<dbReference type="GO" id="GO:0003677">
    <property type="term" value="F:DNA binding"/>
    <property type="evidence" value="ECO:0007669"/>
    <property type="project" value="UniProtKB-KW"/>
</dbReference>
<dbReference type="InterPro" id="IPR000847">
    <property type="entry name" value="LysR_HTH_N"/>
</dbReference>
<keyword evidence="3 6" id="KW-0238">DNA-binding</keyword>
<dbReference type="PRINTS" id="PR00039">
    <property type="entry name" value="HTHLYSR"/>
</dbReference>
<dbReference type="PANTHER" id="PTHR30346">
    <property type="entry name" value="TRANSCRIPTIONAL DUAL REGULATOR HCAR-RELATED"/>
    <property type="match status" value="1"/>
</dbReference>
<protein>
    <submittedName>
        <fullName evidence="6">DNA-binding transcriptional LysR family regulator</fullName>
    </submittedName>
</protein>
<evidence type="ECO:0000256" key="4">
    <source>
        <dbReference type="ARBA" id="ARBA00023163"/>
    </source>
</evidence>
<proteinExistence type="inferred from homology"/>
<sequence length="309" mass="33218">MDLDLGQVRAFVAVADHLHFGRAAEELAISQQAVSKRLARLEAALGVPLLTRGNVEPTGAGRRFLEPARELLRAADAAAGAVHAVGRPLRIDLWGHLYGPARTVAPVIGARPELDVELGMSRDLPAAAAALLRGDIDAAFGRVHPPLPDGVAHRLVRLEPVDVLVAAGHPLAAASSVRPSDLAGRDLWFPAAVDRLDFISRFCDEFGARAVSGGANLGVEHLPAGLLAEPGRITLFPADARLPGTPEVRAIPLVDPVPLYAWSLMWPRQSPHPMIPALVKRFAEHGRRHRWLEYDPARDWLPGEQAPAD</sequence>
<dbReference type="SUPFAM" id="SSF46785">
    <property type="entry name" value="Winged helix' DNA-binding domain"/>
    <property type="match status" value="1"/>
</dbReference>
<comment type="caution">
    <text evidence="6">The sequence shown here is derived from an EMBL/GenBank/DDBJ whole genome shotgun (WGS) entry which is preliminary data.</text>
</comment>
<evidence type="ECO:0000259" key="5">
    <source>
        <dbReference type="PROSITE" id="PS50931"/>
    </source>
</evidence>
<dbReference type="Pfam" id="PF00126">
    <property type="entry name" value="HTH_1"/>
    <property type="match status" value="1"/>
</dbReference>
<dbReference type="Gene3D" id="3.40.190.10">
    <property type="entry name" value="Periplasmic binding protein-like II"/>
    <property type="match status" value="2"/>
</dbReference>
<gene>
    <name evidence="6" type="ORF">BKA00_000956</name>
</gene>
<name>A0A7X0FVQ3_9ACTN</name>
<evidence type="ECO:0000313" key="7">
    <source>
        <dbReference type="Proteomes" id="UP000546324"/>
    </source>
</evidence>
<dbReference type="SUPFAM" id="SSF53850">
    <property type="entry name" value="Periplasmic binding protein-like II"/>
    <property type="match status" value="1"/>
</dbReference>
<reference evidence="6 7" key="1">
    <citation type="submission" date="2020-08" db="EMBL/GenBank/DDBJ databases">
        <title>Sequencing the genomes of 1000 actinobacteria strains.</title>
        <authorList>
            <person name="Klenk H.-P."/>
        </authorList>
    </citation>
    <scope>NUCLEOTIDE SEQUENCE [LARGE SCALE GENOMIC DNA]</scope>
    <source>
        <strain evidence="6 7">DSM 43675</strain>
    </source>
</reference>
<evidence type="ECO:0000256" key="3">
    <source>
        <dbReference type="ARBA" id="ARBA00023125"/>
    </source>
</evidence>
<dbReference type="PROSITE" id="PS50931">
    <property type="entry name" value="HTH_LYSR"/>
    <property type="match status" value="1"/>
</dbReference>
<dbReference type="InterPro" id="IPR005119">
    <property type="entry name" value="LysR_subst-bd"/>
</dbReference>
<dbReference type="RefSeq" id="WP_185023754.1">
    <property type="nucleotide sequence ID" value="NZ_JACHMQ010000001.1"/>
</dbReference>
<keyword evidence="2" id="KW-0805">Transcription regulation</keyword>
<evidence type="ECO:0000313" key="6">
    <source>
        <dbReference type="EMBL" id="MBB6394042.1"/>
    </source>
</evidence>
<dbReference type="Gene3D" id="1.10.10.10">
    <property type="entry name" value="Winged helix-like DNA-binding domain superfamily/Winged helix DNA-binding domain"/>
    <property type="match status" value="1"/>
</dbReference>
<dbReference type="AlphaFoldDB" id="A0A7X0FVQ3"/>
<dbReference type="FunFam" id="1.10.10.10:FF:000001">
    <property type="entry name" value="LysR family transcriptional regulator"/>
    <property type="match status" value="1"/>
</dbReference>
<dbReference type="InterPro" id="IPR036388">
    <property type="entry name" value="WH-like_DNA-bd_sf"/>
</dbReference>
<evidence type="ECO:0000256" key="2">
    <source>
        <dbReference type="ARBA" id="ARBA00023015"/>
    </source>
</evidence>
<dbReference type="PANTHER" id="PTHR30346:SF0">
    <property type="entry name" value="HCA OPERON TRANSCRIPTIONAL ACTIVATOR HCAR"/>
    <property type="match status" value="1"/>
</dbReference>
<dbReference type="EMBL" id="JACHMQ010000001">
    <property type="protein sequence ID" value="MBB6394042.1"/>
    <property type="molecule type" value="Genomic_DNA"/>
</dbReference>
<feature type="domain" description="HTH lysR-type" evidence="5">
    <location>
        <begin position="1"/>
        <end position="58"/>
    </location>
</feature>
<dbReference type="InterPro" id="IPR036390">
    <property type="entry name" value="WH_DNA-bd_sf"/>
</dbReference>